<reference evidence="2 3" key="1">
    <citation type="submission" date="2023-02" db="EMBL/GenBank/DDBJ databases">
        <title>LHISI_Scaffold_Assembly.</title>
        <authorList>
            <person name="Stuart O.P."/>
            <person name="Cleave R."/>
            <person name="Magrath M.J.L."/>
            <person name="Mikheyev A.S."/>
        </authorList>
    </citation>
    <scope>NUCLEOTIDE SEQUENCE [LARGE SCALE GENOMIC DNA]</scope>
    <source>
        <strain evidence="2">Daus_M_001</strain>
        <tissue evidence="2">Leg muscle</tissue>
    </source>
</reference>
<feature type="region of interest" description="Disordered" evidence="1">
    <location>
        <begin position="1"/>
        <end position="54"/>
    </location>
</feature>
<name>A0ABQ9G3K3_9NEOP</name>
<keyword evidence="3" id="KW-1185">Reference proteome</keyword>
<dbReference type="EMBL" id="JARBHB010000016">
    <property type="protein sequence ID" value="KAJ8867053.1"/>
    <property type="molecule type" value="Genomic_DNA"/>
</dbReference>
<protein>
    <submittedName>
        <fullName evidence="2">Uncharacterized protein</fullName>
    </submittedName>
</protein>
<gene>
    <name evidence="2" type="ORF">PR048_032915</name>
</gene>
<proteinExistence type="predicted"/>
<evidence type="ECO:0000313" key="3">
    <source>
        <dbReference type="Proteomes" id="UP001159363"/>
    </source>
</evidence>
<sequence>MERRRTASAREAGDPRESPPTSGIVHHDSHMRNYGGSPYGNRTRPDQHATASTTRHLTTNEIQDRFDVIPTVLSYDQ</sequence>
<organism evidence="2 3">
    <name type="scientific">Dryococelus australis</name>
    <dbReference type="NCBI Taxonomy" id="614101"/>
    <lineage>
        <taxon>Eukaryota</taxon>
        <taxon>Metazoa</taxon>
        <taxon>Ecdysozoa</taxon>
        <taxon>Arthropoda</taxon>
        <taxon>Hexapoda</taxon>
        <taxon>Insecta</taxon>
        <taxon>Pterygota</taxon>
        <taxon>Neoptera</taxon>
        <taxon>Polyneoptera</taxon>
        <taxon>Phasmatodea</taxon>
        <taxon>Verophasmatodea</taxon>
        <taxon>Anareolatae</taxon>
        <taxon>Phasmatidae</taxon>
        <taxon>Eurycanthinae</taxon>
        <taxon>Dryococelus</taxon>
    </lineage>
</organism>
<evidence type="ECO:0000256" key="1">
    <source>
        <dbReference type="SAM" id="MobiDB-lite"/>
    </source>
</evidence>
<dbReference type="Proteomes" id="UP001159363">
    <property type="component" value="Chromosome 15"/>
</dbReference>
<comment type="caution">
    <text evidence="2">The sequence shown here is derived from an EMBL/GenBank/DDBJ whole genome shotgun (WGS) entry which is preliminary data.</text>
</comment>
<evidence type="ECO:0000313" key="2">
    <source>
        <dbReference type="EMBL" id="KAJ8867053.1"/>
    </source>
</evidence>
<accession>A0ABQ9G3K3</accession>